<dbReference type="Pfam" id="PF13181">
    <property type="entry name" value="TPR_8"/>
    <property type="match status" value="1"/>
</dbReference>
<organism evidence="4 5">
    <name type="scientific">Ktedonosporobacter rubrisoli</name>
    <dbReference type="NCBI Taxonomy" id="2509675"/>
    <lineage>
        <taxon>Bacteria</taxon>
        <taxon>Bacillati</taxon>
        <taxon>Chloroflexota</taxon>
        <taxon>Ktedonobacteria</taxon>
        <taxon>Ktedonobacterales</taxon>
        <taxon>Ktedonosporobacteraceae</taxon>
        <taxon>Ktedonosporobacter</taxon>
    </lineage>
</organism>
<dbReference type="Pfam" id="PF13424">
    <property type="entry name" value="TPR_12"/>
    <property type="match status" value="2"/>
</dbReference>
<evidence type="ECO:0000256" key="2">
    <source>
        <dbReference type="ARBA" id="ARBA00022803"/>
    </source>
</evidence>
<proteinExistence type="predicted"/>
<feature type="repeat" description="TPR" evidence="3">
    <location>
        <begin position="544"/>
        <end position="577"/>
    </location>
</feature>
<keyword evidence="2 3" id="KW-0802">TPR repeat</keyword>
<dbReference type="EMBL" id="CP035758">
    <property type="protein sequence ID" value="QBD79923.1"/>
    <property type="molecule type" value="Genomic_DNA"/>
</dbReference>
<dbReference type="Gene3D" id="3.40.50.300">
    <property type="entry name" value="P-loop containing nucleotide triphosphate hydrolases"/>
    <property type="match status" value="1"/>
</dbReference>
<dbReference type="Gene3D" id="1.25.40.10">
    <property type="entry name" value="Tetratricopeptide repeat domain"/>
    <property type="match status" value="1"/>
</dbReference>
<evidence type="ECO:0000256" key="3">
    <source>
        <dbReference type="PROSITE-ProRule" id="PRU00339"/>
    </source>
</evidence>
<evidence type="ECO:0000313" key="4">
    <source>
        <dbReference type="EMBL" id="QBD79923.1"/>
    </source>
</evidence>
<evidence type="ECO:0000313" key="5">
    <source>
        <dbReference type="Proteomes" id="UP000290365"/>
    </source>
</evidence>
<dbReference type="SUPFAM" id="SSF48452">
    <property type="entry name" value="TPR-like"/>
    <property type="match status" value="2"/>
</dbReference>
<dbReference type="KEGG" id="kbs:EPA93_29655"/>
<dbReference type="PROSITE" id="PS50293">
    <property type="entry name" value="TPR_REGION"/>
    <property type="match status" value="1"/>
</dbReference>
<dbReference type="InterPro" id="IPR019734">
    <property type="entry name" value="TPR_rpt"/>
</dbReference>
<sequence>MSIELPDEDFIGRGQEIAFFDEWLNSQEAPAIVYFHDALEEAEKKGGIGKTWLLRRLYQLAQQQYEHVVPVMVDFFNIEDRDGVVIVERLIKAIQAHYPHWIPEAFQRQLAEYRNAAQGRRAEAAGLRDDLGDTFAADLYRLQQDMQRDNTYILLFFDTFERIEHNPISAVLRSSQTFPDTYQSSRVRAIIAGRNEINWSHPNWTGREHKIIVRELAPFSYEETLQYLNSRLYHSIKDVPEEFLRALYERTEGRPILIGLVSDILNKQTRDLQSLLSASRTIFEASLLEEVNLFDSPSTWAIFIMAHIYHRFDEDLLSTIMNSKGLRDRLPPIKYRELQVILPTFSFIRHSASSGDFVLHDEMRRLVNKYCWEKQDMDRRIRYELSMLAIDYYTKLLKSKSPGVTLQQSYIVEMLFHKLFLDLQDGFEFFELHFIDALELHQRSFARLLLQELQKFTAQLPRELYLQMRLYEADLYRREDNTAASLSVLIELEDESAWAEQNRSELLYRQALTYMRMSRFSEAIPSAEACLQLEQNNRDKSRYAELLKMLGYIYRRMGQYEDAMRFYQESLIVHRSLDDQQEYANLLNNIANIQWMQGKLEEALRSCKLALRIRRDLVKQGEESEISIGLSQAMLGHIYHTLGDVMAEEHAYQEAFDIYARRGEKRGMAAISNRLGRIRMNRGDLEQALSYFQQAQRIARELDRETEIESYNQLGRLFSKEEKWQEAVDAFTQAIELARSSEAHFQVAENLLFLAVALAQLGQPFKEQIKEAKRIARQNDYIYLLARAGDFQGDIYYQQGEYQQAFRYYRIACRYMAMRPSLEFERLLRKLVDLMLEMPGSFLPGVIDSLLEYWYGLGLEKKHPQLLNACKEVSRHMIL</sequence>
<name>A0A4P6JX00_KTERU</name>
<dbReference type="OrthoDB" id="135505at2"/>
<dbReference type="PROSITE" id="PS50005">
    <property type="entry name" value="TPR"/>
    <property type="match status" value="4"/>
</dbReference>
<reference evidence="4 5" key="1">
    <citation type="submission" date="2019-01" db="EMBL/GenBank/DDBJ databases">
        <title>Ktedonosporobacter rubrisoli SCAWS-G2.</title>
        <authorList>
            <person name="Huang Y."/>
            <person name="Yan B."/>
        </authorList>
    </citation>
    <scope>NUCLEOTIDE SEQUENCE [LARGE SCALE GENOMIC DNA]</scope>
    <source>
        <strain evidence="4 5">SCAWS-G2</strain>
    </source>
</reference>
<dbReference type="AlphaFoldDB" id="A0A4P6JX00"/>
<feature type="repeat" description="TPR" evidence="3">
    <location>
        <begin position="504"/>
        <end position="537"/>
    </location>
</feature>
<dbReference type="PANTHER" id="PTHR45641:SF19">
    <property type="entry name" value="NEPHROCYSTIN-3"/>
    <property type="match status" value="1"/>
</dbReference>
<dbReference type="Proteomes" id="UP000290365">
    <property type="component" value="Chromosome"/>
</dbReference>
<protein>
    <submittedName>
        <fullName evidence="4">Tetratricopeptide repeat protein</fullName>
    </submittedName>
</protein>
<dbReference type="SUPFAM" id="SSF52540">
    <property type="entry name" value="P-loop containing nucleoside triphosphate hydrolases"/>
    <property type="match status" value="1"/>
</dbReference>
<keyword evidence="1" id="KW-0677">Repeat</keyword>
<gene>
    <name evidence="4" type="ORF">EPA93_29655</name>
</gene>
<dbReference type="InterPro" id="IPR027417">
    <property type="entry name" value="P-loop_NTPase"/>
</dbReference>
<feature type="repeat" description="TPR" evidence="3">
    <location>
        <begin position="708"/>
        <end position="741"/>
    </location>
</feature>
<keyword evidence="5" id="KW-1185">Reference proteome</keyword>
<dbReference type="PANTHER" id="PTHR45641">
    <property type="entry name" value="TETRATRICOPEPTIDE REPEAT PROTEIN (AFU_ORTHOLOGUE AFUA_6G03870)"/>
    <property type="match status" value="1"/>
</dbReference>
<dbReference type="InterPro" id="IPR011990">
    <property type="entry name" value="TPR-like_helical_dom_sf"/>
</dbReference>
<dbReference type="RefSeq" id="WP_129890989.1">
    <property type="nucleotide sequence ID" value="NZ_CP035758.1"/>
</dbReference>
<evidence type="ECO:0000256" key="1">
    <source>
        <dbReference type="ARBA" id="ARBA00022737"/>
    </source>
</evidence>
<dbReference type="SMART" id="SM00028">
    <property type="entry name" value="TPR"/>
    <property type="match status" value="7"/>
</dbReference>
<feature type="repeat" description="TPR" evidence="3">
    <location>
        <begin position="669"/>
        <end position="702"/>
    </location>
</feature>
<accession>A0A4P6JX00</accession>